<feature type="transmembrane region" description="Helical" evidence="1">
    <location>
        <begin position="29"/>
        <end position="49"/>
    </location>
</feature>
<dbReference type="AlphaFoldDB" id="A0A9P5BZG3"/>
<sequence>MIQTVDYGREHNFYSEGMARLDTAPSAKYMYVGAAMWLATMITGLVLLLQLAREATSESGPQTGNRRAAPVTHRQPDALQQAWISFEDMLVRRFADDLGNKEREPLLHAEDQTYGTLPPLNTNDRALFLLWIAQWLFWVGFIGLSSKQYCPPKLELLTTVWVGASVGATLVAMAPRSEQARDGKHQMQL</sequence>
<evidence type="ECO:0000313" key="2">
    <source>
        <dbReference type="EMBL" id="KAF3036921.1"/>
    </source>
</evidence>
<protein>
    <submittedName>
        <fullName evidence="2">Uncharacterized protein</fullName>
    </submittedName>
</protein>
<organism evidence="2 3">
    <name type="scientific">Didymella heteroderae</name>
    <dbReference type="NCBI Taxonomy" id="1769908"/>
    <lineage>
        <taxon>Eukaryota</taxon>
        <taxon>Fungi</taxon>
        <taxon>Dikarya</taxon>
        <taxon>Ascomycota</taxon>
        <taxon>Pezizomycotina</taxon>
        <taxon>Dothideomycetes</taxon>
        <taxon>Pleosporomycetidae</taxon>
        <taxon>Pleosporales</taxon>
        <taxon>Pleosporineae</taxon>
        <taxon>Didymellaceae</taxon>
        <taxon>Didymella</taxon>
    </lineage>
</organism>
<keyword evidence="3" id="KW-1185">Reference proteome</keyword>
<dbReference type="EMBL" id="SWKV01000046">
    <property type="protein sequence ID" value="KAF3036921.1"/>
    <property type="molecule type" value="Genomic_DNA"/>
</dbReference>
<evidence type="ECO:0000313" key="3">
    <source>
        <dbReference type="Proteomes" id="UP000758155"/>
    </source>
</evidence>
<keyword evidence="1" id="KW-1133">Transmembrane helix</keyword>
<accession>A0A9P5BZG3</accession>
<proteinExistence type="predicted"/>
<reference evidence="2" key="1">
    <citation type="submission" date="2019-04" db="EMBL/GenBank/DDBJ databases">
        <title>Sequencing of skin fungus with MAO and IRED activity.</title>
        <authorList>
            <person name="Marsaioli A.J."/>
            <person name="Bonatto J.M.C."/>
            <person name="Reis Junior O."/>
        </authorList>
    </citation>
    <scope>NUCLEOTIDE SEQUENCE</scope>
    <source>
        <strain evidence="2">28M1</strain>
    </source>
</reference>
<evidence type="ECO:0000256" key="1">
    <source>
        <dbReference type="SAM" id="Phobius"/>
    </source>
</evidence>
<dbReference type="Proteomes" id="UP000758155">
    <property type="component" value="Unassembled WGS sequence"/>
</dbReference>
<gene>
    <name evidence="2" type="ORF">E8E12_004827</name>
</gene>
<feature type="transmembrane region" description="Helical" evidence="1">
    <location>
        <begin position="126"/>
        <end position="144"/>
    </location>
</feature>
<name>A0A9P5BZG3_9PLEO</name>
<dbReference type="OrthoDB" id="3525430at2759"/>
<comment type="caution">
    <text evidence="2">The sequence shown here is derived from an EMBL/GenBank/DDBJ whole genome shotgun (WGS) entry which is preliminary data.</text>
</comment>
<keyword evidence="1" id="KW-0472">Membrane</keyword>
<feature type="transmembrane region" description="Helical" evidence="1">
    <location>
        <begin position="156"/>
        <end position="174"/>
    </location>
</feature>
<keyword evidence="1" id="KW-0812">Transmembrane</keyword>